<dbReference type="EMBL" id="QGDL01000001">
    <property type="protein sequence ID" value="PWJ32216.1"/>
    <property type="molecule type" value="Genomic_DNA"/>
</dbReference>
<comment type="caution">
    <text evidence="7">The sequence shown here is derived from an EMBL/GenBank/DDBJ whole genome shotgun (WGS) entry which is preliminary data.</text>
</comment>
<keyword evidence="5 6" id="KW-0472">Membrane</keyword>
<keyword evidence="2" id="KW-1003">Cell membrane</keyword>
<dbReference type="Proteomes" id="UP000245845">
    <property type="component" value="Unassembled WGS sequence"/>
</dbReference>
<feature type="transmembrane region" description="Helical" evidence="6">
    <location>
        <begin position="221"/>
        <end position="246"/>
    </location>
</feature>
<dbReference type="Gene3D" id="1.20.1740.10">
    <property type="entry name" value="Amino acid/polyamine transporter I"/>
    <property type="match status" value="1"/>
</dbReference>
<feature type="transmembrane region" description="Helical" evidence="6">
    <location>
        <begin position="40"/>
        <end position="64"/>
    </location>
</feature>
<name>A0A2Y9B8W7_9FIRM</name>
<dbReference type="InterPro" id="IPR050367">
    <property type="entry name" value="APC_superfamily"/>
</dbReference>
<feature type="transmembrane region" description="Helical" evidence="6">
    <location>
        <begin position="266"/>
        <end position="294"/>
    </location>
</feature>
<accession>A0A2Y9B8W7</accession>
<evidence type="ECO:0000256" key="5">
    <source>
        <dbReference type="ARBA" id="ARBA00023136"/>
    </source>
</evidence>
<feature type="transmembrane region" description="Helical" evidence="6">
    <location>
        <begin position="76"/>
        <end position="101"/>
    </location>
</feature>
<dbReference type="AlphaFoldDB" id="A0A2Y9B8W7"/>
<dbReference type="PANTHER" id="PTHR42770:SF7">
    <property type="entry name" value="MEMBRANE PROTEIN"/>
    <property type="match status" value="1"/>
</dbReference>
<feature type="transmembrane region" description="Helical" evidence="6">
    <location>
        <begin position="12"/>
        <end position="34"/>
    </location>
</feature>
<keyword evidence="3 6" id="KW-0812">Transmembrane</keyword>
<dbReference type="GO" id="GO:0022857">
    <property type="term" value="F:transmembrane transporter activity"/>
    <property type="evidence" value="ECO:0007669"/>
    <property type="project" value="InterPro"/>
</dbReference>
<dbReference type="InterPro" id="IPR002293">
    <property type="entry name" value="AA/rel_permease1"/>
</dbReference>
<comment type="subcellular location">
    <subcellularLocation>
        <location evidence="1">Cell membrane</location>
        <topology evidence="1">Multi-pass membrane protein</topology>
    </subcellularLocation>
</comment>
<dbReference type="RefSeq" id="WP_109729574.1">
    <property type="nucleotide sequence ID" value="NZ_BAAACK010000007.1"/>
</dbReference>
<feature type="transmembrane region" description="Helical" evidence="6">
    <location>
        <begin position="121"/>
        <end position="138"/>
    </location>
</feature>
<dbReference type="Pfam" id="PF13520">
    <property type="entry name" value="AA_permease_2"/>
    <property type="match status" value="1"/>
</dbReference>
<dbReference type="OrthoDB" id="3181223at2"/>
<dbReference type="PANTHER" id="PTHR42770">
    <property type="entry name" value="AMINO ACID TRANSPORTER-RELATED"/>
    <property type="match status" value="1"/>
</dbReference>
<keyword evidence="4 6" id="KW-1133">Transmembrane helix</keyword>
<evidence type="ECO:0000313" key="8">
    <source>
        <dbReference type="Proteomes" id="UP000245845"/>
    </source>
</evidence>
<evidence type="ECO:0000256" key="3">
    <source>
        <dbReference type="ARBA" id="ARBA00022692"/>
    </source>
</evidence>
<gene>
    <name evidence="7" type="ORF">A8806_101504</name>
</gene>
<protein>
    <submittedName>
        <fullName evidence="7">Amino acid/polyamine/organocation transporter (APC superfamily)</fullName>
    </submittedName>
</protein>
<organism evidence="7 8">
    <name type="scientific">Faecalicatena orotica</name>
    <dbReference type="NCBI Taxonomy" id="1544"/>
    <lineage>
        <taxon>Bacteria</taxon>
        <taxon>Bacillati</taxon>
        <taxon>Bacillota</taxon>
        <taxon>Clostridia</taxon>
        <taxon>Lachnospirales</taxon>
        <taxon>Lachnospiraceae</taxon>
        <taxon>Faecalicatena</taxon>
    </lineage>
</organism>
<proteinExistence type="predicted"/>
<feature type="transmembrane region" description="Helical" evidence="6">
    <location>
        <begin position="315"/>
        <end position="333"/>
    </location>
</feature>
<dbReference type="PIRSF" id="PIRSF006060">
    <property type="entry name" value="AA_transporter"/>
    <property type="match status" value="1"/>
</dbReference>
<evidence type="ECO:0000313" key="7">
    <source>
        <dbReference type="EMBL" id="PWJ32216.1"/>
    </source>
</evidence>
<evidence type="ECO:0000256" key="4">
    <source>
        <dbReference type="ARBA" id="ARBA00022989"/>
    </source>
</evidence>
<feature type="transmembrane region" description="Helical" evidence="6">
    <location>
        <begin position="405"/>
        <end position="426"/>
    </location>
</feature>
<keyword evidence="8" id="KW-1185">Reference proteome</keyword>
<dbReference type="GO" id="GO:0005886">
    <property type="term" value="C:plasma membrane"/>
    <property type="evidence" value="ECO:0007669"/>
    <property type="project" value="UniProtKB-SubCell"/>
</dbReference>
<evidence type="ECO:0000256" key="6">
    <source>
        <dbReference type="SAM" id="Phobius"/>
    </source>
</evidence>
<evidence type="ECO:0000256" key="2">
    <source>
        <dbReference type="ARBA" id="ARBA00022475"/>
    </source>
</evidence>
<feature type="transmembrane region" description="Helical" evidence="6">
    <location>
        <begin position="339"/>
        <end position="361"/>
    </location>
</feature>
<reference evidence="7 8" key="1">
    <citation type="submission" date="2018-05" db="EMBL/GenBank/DDBJ databases">
        <title>The Hungate 1000. A catalogue of reference genomes from the rumen microbiome.</title>
        <authorList>
            <person name="Kelly W."/>
        </authorList>
    </citation>
    <scope>NUCLEOTIDE SEQUENCE [LARGE SCALE GENOMIC DNA]</scope>
    <source>
        <strain evidence="7 8">NLAE-zl-C242</strain>
    </source>
</reference>
<evidence type="ECO:0000256" key="1">
    <source>
        <dbReference type="ARBA" id="ARBA00004651"/>
    </source>
</evidence>
<feature type="transmembrane region" description="Helical" evidence="6">
    <location>
        <begin position="147"/>
        <end position="165"/>
    </location>
</feature>
<feature type="transmembrane region" description="Helical" evidence="6">
    <location>
        <begin position="382"/>
        <end position="399"/>
    </location>
</feature>
<feature type="transmembrane region" description="Helical" evidence="6">
    <location>
        <begin position="185"/>
        <end position="209"/>
    </location>
</feature>
<sequence length="454" mass="49458">MKSTKLTTLELYSYTIGGVIGSGLFILLPIAIGLAGKGAIFAMIMGVLLAFFAQLFNFIIASMFPLKGGDYSQMAFLMPPVVSGIYGFLWLIASLTMAGYATSAISYTSSVITSVPSESKLLSIGIITLFFGISYFGTKFGGKVESAMTVILLGALLLFVIMGLPKINFSKYISEGGFFDCGFSNFAAACNMCLYAVLGCTLVPVSLSSELKRPTREAPKAMIGCSLIVLVISTLIVFVATGVLPIEQVANKDLSVVAQYIFPKGVFVAFILCGAVLALLTSLFTSVTTFRYPIMQMADEGWIPPVFKKKAKNGWPYVSMTALYLITLIPIIFNISFDTIVSLTNLVFYIIIFFAVVKCMALPKKYPEPWKCSFLHAMPIPVYYIFCSVGLIACAYMIYGSCAGQSFGFIIASFATILIVAVYVIWRLKVKAVSIEYLKSQKQKVIEEALSYKE</sequence>